<reference evidence="4" key="1">
    <citation type="journal article" date="2019" name="Int. J. Syst. Evol. Microbiol.">
        <title>The Global Catalogue of Microorganisms (GCM) 10K type strain sequencing project: providing services to taxonomists for standard genome sequencing and annotation.</title>
        <authorList>
            <consortium name="The Broad Institute Genomics Platform"/>
            <consortium name="The Broad Institute Genome Sequencing Center for Infectious Disease"/>
            <person name="Wu L."/>
            <person name="Ma J."/>
        </authorList>
    </citation>
    <scope>NUCLEOTIDE SEQUENCE [LARGE SCALE GENOMIC DNA]</scope>
    <source>
        <strain evidence="4">CGMCC 4.1641</strain>
    </source>
</reference>
<dbReference type="RefSeq" id="WP_204601275.1">
    <property type="nucleotide sequence ID" value="NZ_JBHSED010000040.1"/>
</dbReference>
<dbReference type="SUPFAM" id="SSF49384">
    <property type="entry name" value="Carbohydrate-binding domain"/>
    <property type="match status" value="1"/>
</dbReference>
<evidence type="ECO:0000259" key="2">
    <source>
        <dbReference type="PROSITE" id="PS50853"/>
    </source>
</evidence>
<accession>A0ABV8SFM1</accession>
<organism evidence="3 4">
    <name type="scientific">Cohnella boryungensis</name>
    <dbReference type="NCBI Taxonomy" id="768479"/>
    <lineage>
        <taxon>Bacteria</taxon>
        <taxon>Bacillati</taxon>
        <taxon>Bacillota</taxon>
        <taxon>Bacilli</taxon>
        <taxon>Bacillales</taxon>
        <taxon>Paenibacillaceae</taxon>
        <taxon>Cohnella</taxon>
    </lineage>
</organism>
<dbReference type="InterPro" id="IPR008965">
    <property type="entry name" value="CBM2/CBM3_carb-bd_dom_sf"/>
</dbReference>
<dbReference type="CDD" id="cd08547">
    <property type="entry name" value="Type_II_cohesin"/>
    <property type="match status" value="1"/>
</dbReference>
<dbReference type="Gene3D" id="2.60.120.260">
    <property type="entry name" value="Galactose-binding domain-like"/>
    <property type="match status" value="1"/>
</dbReference>
<dbReference type="EMBL" id="JBHSED010000040">
    <property type="protein sequence ID" value="MFC4305688.1"/>
    <property type="molecule type" value="Genomic_DNA"/>
</dbReference>
<evidence type="ECO:0000256" key="1">
    <source>
        <dbReference type="SAM" id="SignalP"/>
    </source>
</evidence>
<evidence type="ECO:0000313" key="3">
    <source>
        <dbReference type="EMBL" id="MFC4305688.1"/>
    </source>
</evidence>
<gene>
    <name evidence="3" type="ORF">ACFO1S_19850</name>
</gene>
<keyword evidence="1" id="KW-0732">Signal</keyword>
<dbReference type="InterPro" id="IPR002102">
    <property type="entry name" value="Cohesin_dom"/>
</dbReference>
<dbReference type="SUPFAM" id="SSF49265">
    <property type="entry name" value="Fibronectin type III"/>
    <property type="match status" value="1"/>
</dbReference>
<sequence length="456" mass="49817">MKKKISLSVLALVVMLTTFFSSVSFAATVGQKLPNPEAGWQRIDVTNDKFHYLDSSKWYDETTINGVWGGSLKVAYAGGQVRFTFKGTKLRLITYNSSVRTTNNTISIDGVTYSFSEHATSASTQVLSFEKLNLVDGLHEVIVTAGNNPPGYVATLDAIDIDETGYLVEIANPDITATAGIAKIDLNWSAVTGAISYNVKKSTTPGGPYVTIASSVTGTTYADSDVTPGINYYYVVTALNANAESAPSNEVSASLVNEPVLNVVMDKEKIKVGEQFTSDIVLQNVSNIYAEDFKINYDSNLLNYVGFEEIPGYKVYNQPTDENGKLRFIIASQGEQYGINGEQVILKLKFTGKEKGVAKVDALECRIADTESEYDLNEESCTEDTIEIEGVKDVNRTGEYTLVDLAIDGFYYGKTADQTDRTKHDADQAGDTNINDDDLLFIVSEILKNPNYPLNA</sequence>
<dbReference type="InterPro" id="IPR013783">
    <property type="entry name" value="Ig-like_fold"/>
</dbReference>
<dbReference type="Pfam" id="PF00963">
    <property type="entry name" value="Cohesin"/>
    <property type="match status" value="1"/>
</dbReference>
<dbReference type="Proteomes" id="UP001595755">
    <property type="component" value="Unassembled WGS sequence"/>
</dbReference>
<dbReference type="InterPro" id="IPR003961">
    <property type="entry name" value="FN3_dom"/>
</dbReference>
<dbReference type="Gene3D" id="2.60.40.680">
    <property type="match status" value="1"/>
</dbReference>
<dbReference type="PROSITE" id="PS50853">
    <property type="entry name" value="FN3"/>
    <property type="match status" value="1"/>
</dbReference>
<comment type="caution">
    <text evidence="3">The sequence shown here is derived from an EMBL/GenBank/DDBJ whole genome shotgun (WGS) entry which is preliminary data.</text>
</comment>
<evidence type="ECO:0000313" key="4">
    <source>
        <dbReference type="Proteomes" id="UP001595755"/>
    </source>
</evidence>
<proteinExistence type="predicted"/>
<dbReference type="InterPro" id="IPR036116">
    <property type="entry name" value="FN3_sf"/>
</dbReference>
<dbReference type="CDD" id="cd00063">
    <property type="entry name" value="FN3"/>
    <property type="match status" value="1"/>
</dbReference>
<feature type="signal peptide" evidence="1">
    <location>
        <begin position="1"/>
        <end position="26"/>
    </location>
</feature>
<feature type="chain" id="PRO_5046045393" evidence="1">
    <location>
        <begin position="27"/>
        <end position="456"/>
    </location>
</feature>
<feature type="domain" description="Fibronectin type-III" evidence="2">
    <location>
        <begin position="169"/>
        <end position="259"/>
    </location>
</feature>
<protein>
    <submittedName>
        <fullName evidence="3">Cohesin domain-containing protein</fullName>
    </submittedName>
</protein>
<dbReference type="Gene3D" id="2.60.40.10">
    <property type="entry name" value="Immunoglobulins"/>
    <property type="match status" value="1"/>
</dbReference>
<keyword evidence="4" id="KW-1185">Reference proteome</keyword>
<name>A0ABV8SFM1_9BACL</name>